<evidence type="ECO:0000313" key="3">
    <source>
        <dbReference type="EnsemblPlants" id="PNT71686"/>
    </source>
</evidence>
<reference evidence="2 3" key="1">
    <citation type="journal article" date="2010" name="Nature">
        <title>Genome sequencing and analysis of the model grass Brachypodium distachyon.</title>
        <authorList>
            <consortium name="International Brachypodium Initiative"/>
        </authorList>
    </citation>
    <scope>NUCLEOTIDE SEQUENCE [LARGE SCALE GENOMIC DNA]</scope>
    <source>
        <strain evidence="2 3">Bd21</strain>
    </source>
</reference>
<sequence>MAPRCSELKGCSKRRSSAEQIKAEKACPPPAQKRTPSHPRSSTPPTSPASRLSSQPGEEDPSSPSSTAGEEDPSRPTSITAEREERDASRRIGSQCPPASTSPRSGRRKQASVSRGEAGRGTNAGAVAERRDWPTTVFAPACTLRPASTCGPGWSPTSSLSTRPREHSKEFRRGPLPRSTTITVVVRHPIAARRAVYRLPHLLHLKQVNEDLVLEQVHHLRNHLLRRHPQVVIHIFLHRCRWLDDLVSTLERADAAPQGSAIEEGIVWGRPAPGATTSCDWTAGTRGRVRAETPAVAPASSATGATPAARVETTAATASAGAAGQQPKHAPHVEKEQPRPSVPTPWPPPPATASPPARVAPAGPRQADGHQGSRNAPQQEPQQRAAGQLKHRPESSCGRSCRTDIAGRGARGRRLFFFLPTRFQAPSASTESTPVGAAAGCTTTEAICRTGGARSTCLSTEFLTGGLPLRSTSQYDRPESLLSEDGLASLQRRSMVEGRGLAVGSTGSREGRREREKRRLGGRAEGREVADGAGVAFVGEVDAGAGVAAAWKP</sequence>
<dbReference type="EMBL" id="CM000881">
    <property type="protein sequence ID" value="PNT71686.1"/>
    <property type="molecule type" value="Genomic_DNA"/>
</dbReference>
<feature type="compositionally biased region" description="Basic and acidic residues" evidence="1">
    <location>
        <begin position="509"/>
        <end position="526"/>
    </location>
</feature>
<feature type="compositionally biased region" description="Polar residues" evidence="1">
    <location>
        <begin position="372"/>
        <end position="382"/>
    </location>
</feature>
<evidence type="ECO:0000313" key="2">
    <source>
        <dbReference type="EMBL" id="PNT71686.1"/>
    </source>
</evidence>
<feature type="compositionally biased region" description="Low complexity" evidence="1">
    <location>
        <begin position="38"/>
        <end position="54"/>
    </location>
</feature>
<feature type="region of interest" description="Disordered" evidence="1">
    <location>
        <begin position="292"/>
        <end position="403"/>
    </location>
</feature>
<dbReference type="AlphaFoldDB" id="A0A2K2DBM2"/>
<feature type="region of interest" description="Disordered" evidence="1">
    <location>
        <begin position="500"/>
        <end position="526"/>
    </location>
</feature>
<evidence type="ECO:0000256" key="1">
    <source>
        <dbReference type="SAM" id="MobiDB-lite"/>
    </source>
</evidence>
<feature type="region of interest" description="Disordered" evidence="1">
    <location>
        <begin position="149"/>
        <end position="175"/>
    </location>
</feature>
<evidence type="ECO:0000313" key="4">
    <source>
        <dbReference type="Proteomes" id="UP000008810"/>
    </source>
</evidence>
<dbReference type="Gramene" id="PNT71686">
    <property type="protein sequence ID" value="PNT71686"/>
    <property type="gene ID" value="BRADI_2g33660v3"/>
</dbReference>
<reference evidence="3" key="3">
    <citation type="submission" date="2018-08" db="UniProtKB">
        <authorList>
            <consortium name="EnsemblPlants"/>
        </authorList>
    </citation>
    <scope>IDENTIFICATION</scope>
    <source>
        <strain evidence="3">cv. Bd21</strain>
    </source>
</reference>
<feature type="compositionally biased region" description="Pro residues" evidence="1">
    <location>
        <begin position="340"/>
        <end position="353"/>
    </location>
</feature>
<dbReference type="Proteomes" id="UP000008810">
    <property type="component" value="Chromosome 2"/>
</dbReference>
<proteinExistence type="predicted"/>
<dbReference type="EnsemblPlants" id="PNT71686">
    <property type="protein sequence ID" value="PNT71686"/>
    <property type="gene ID" value="BRADI_2g33660v3"/>
</dbReference>
<feature type="compositionally biased region" description="Basic and acidic residues" evidence="1">
    <location>
        <begin position="81"/>
        <end position="90"/>
    </location>
</feature>
<gene>
    <name evidence="2" type="ORF">BRADI_2g33660v3</name>
</gene>
<protein>
    <submittedName>
        <fullName evidence="2 3">Uncharacterized protein</fullName>
    </submittedName>
</protein>
<dbReference type="InParanoid" id="A0A2K2DBM2"/>
<accession>A0A2K2DBM2</accession>
<reference evidence="2" key="2">
    <citation type="submission" date="2017-06" db="EMBL/GenBank/DDBJ databases">
        <title>WGS assembly of Brachypodium distachyon.</title>
        <authorList>
            <consortium name="The International Brachypodium Initiative"/>
            <person name="Lucas S."/>
            <person name="Harmon-Smith M."/>
            <person name="Lail K."/>
            <person name="Tice H."/>
            <person name="Grimwood J."/>
            <person name="Bruce D."/>
            <person name="Barry K."/>
            <person name="Shu S."/>
            <person name="Lindquist E."/>
            <person name="Wang M."/>
            <person name="Pitluck S."/>
            <person name="Vogel J.P."/>
            <person name="Garvin D.F."/>
            <person name="Mockler T.C."/>
            <person name="Schmutz J."/>
            <person name="Rokhsar D."/>
            <person name="Bevan M.W."/>
        </authorList>
    </citation>
    <scope>NUCLEOTIDE SEQUENCE</scope>
    <source>
        <strain evidence="2">Bd21</strain>
    </source>
</reference>
<feature type="region of interest" description="Disordered" evidence="1">
    <location>
        <begin position="1"/>
        <end position="132"/>
    </location>
</feature>
<keyword evidence="4" id="KW-1185">Reference proteome</keyword>
<feature type="compositionally biased region" description="Low complexity" evidence="1">
    <location>
        <begin position="292"/>
        <end position="324"/>
    </location>
</feature>
<organism evidence="2">
    <name type="scientific">Brachypodium distachyon</name>
    <name type="common">Purple false brome</name>
    <name type="synonym">Trachynia distachya</name>
    <dbReference type="NCBI Taxonomy" id="15368"/>
    <lineage>
        <taxon>Eukaryota</taxon>
        <taxon>Viridiplantae</taxon>
        <taxon>Streptophyta</taxon>
        <taxon>Embryophyta</taxon>
        <taxon>Tracheophyta</taxon>
        <taxon>Spermatophyta</taxon>
        <taxon>Magnoliopsida</taxon>
        <taxon>Liliopsida</taxon>
        <taxon>Poales</taxon>
        <taxon>Poaceae</taxon>
        <taxon>BOP clade</taxon>
        <taxon>Pooideae</taxon>
        <taxon>Stipodae</taxon>
        <taxon>Brachypodieae</taxon>
        <taxon>Brachypodium</taxon>
    </lineage>
</organism>
<name>A0A2K2DBM2_BRADI</name>
<feature type="compositionally biased region" description="Basic and acidic residues" evidence="1">
    <location>
        <begin position="163"/>
        <end position="173"/>
    </location>
</feature>